<sequence>MSPRHLPGTQPSVVPLGDGDLPLNPFDRALRGGLSPGRGGSSATLALSAAMRSTGGIPARKKAASSDTVLNPLRPSEIRPGPGHGIICGRPDWSSVEELAHIIPTNKNTSSNSIVFSSYLLPILHLYNAKDDQLDFCKWFDVNLCPVLNYLSIDDSFMNPQYLYILFLEKKLDD</sequence>
<accession>A0A6G0TA61</accession>
<keyword evidence="3" id="KW-1185">Reference proteome</keyword>
<dbReference type="EMBL" id="VYZN01000048">
    <property type="protein sequence ID" value="KAE9528836.1"/>
    <property type="molecule type" value="Genomic_DNA"/>
</dbReference>
<dbReference type="Proteomes" id="UP000475862">
    <property type="component" value="Unassembled WGS sequence"/>
</dbReference>
<feature type="region of interest" description="Disordered" evidence="1">
    <location>
        <begin position="1"/>
        <end position="20"/>
    </location>
</feature>
<dbReference type="AlphaFoldDB" id="A0A6G0TA61"/>
<gene>
    <name evidence="2" type="ORF">AGLY_012411</name>
</gene>
<proteinExistence type="predicted"/>
<evidence type="ECO:0000256" key="1">
    <source>
        <dbReference type="SAM" id="MobiDB-lite"/>
    </source>
</evidence>
<evidence type="ECO:0000313" key="2">
    <source>
        <dbReference type="EMBL" id="KAE9528836.1"/>
    </source>
</evidence>
<protein>
    <submittedName>
        <fullName evidence="2">Uncharacterized protein</fullName>
    </submittedName>
</protein>
<reference evidence="2 3" key="1">
    <citation type="submission" date="2019-08" db="EMBL/GenBank/DDBJ databases">
        <title>The genome of the soybean aphid Biotype 1, its phylome, world population structure and adaptation to the North American continent.</title>
        <authorList>
            <person name="Giordano R."/>
            <person name="Donthu R.K."/>
            <person name="Hernandez A.G."/>
            <person name="Wright C.L."/>
            <person name="Zimin A.V."/>
        </authorList>
    </citation>
    <scope>NUCLEOTIDE SEQUENCE [LARGE SCALE GENOMIC DNA]</scope>
    <source>
        <tissue evidence="2">Whole aphids</tissue>
    </source>
</reference>
<name>A0A6G0TA61_APHGL</name>
<organism evidence="2 3">
    <name type="scientific">Aphis glycines</name>
    <name type="common">Soybean aphid</name>
    <dbReference type="NCBI Taxonomy" id="307491"/>
    <lineage>
        <taxon>Eukaryota</taxon>
        <taxon>Metazoa</taxon>
        <taxon>Ecdysozoa</taxon>
        <taxon>Arthropoda</taxon>
        <taxon>Hexapoda</taxon>
        <taxon>Insecta</taxon>
        <taxon>Pterygota</taxon>
        <taxon>Neoptera</taxon>
        <taxon>Paraneoptera</taxon>
        <taxon>Hemiptera</taxon>
        <taxon>Sternorrhyncha</taxon>
        <taxon>Aphidomorpha</taxon>
        <taxon>Aphidoidea</taxon>
        <taxon>Aphididae</taxon>
        <taxon>Aphidini</taxon>
        <taxon>Aphis</taxon>
        <taxon>Aphis</taxon>
    </lineage>
</organism>
<comment type="caution">
    <text evidence="2">The sequence shown here is derived from an EMBL/GenBank/DDBJ whole genome shotgun (WGS) entry which is preliminary data.</text>
</comment>
<evidence type="ECO:0000313" key="3">
    <source>
        <dbReference type="Proteomes" id="UP000475862"/>
    </source>
</evidence>